<evidence type="ECO:0000313" key="3">
    <source>
        <dbReference type="Proteomes" id="UP001303889"/>
    </source>
</evidence>
<protein>
    <recommendedName>
        <fullName evidence="4">Secreted protein</fullName>
    </recommendedName>
</protein>
<evidence type="ECO:0000313" key="2">
    <source>
        <dbReference type="EMBL" id="KAK3899503.1"/>
    </source>
</evidence>
<keyword evidence="3" id="KW-1185">Reference proteome</keyword>
<evidence type="ECO:0008006" key="4">
    <source>
        <dbReference type="Google" id="ProtNLM"/>
    </source>
</evidence>
<reference evidence="2" key="1">
    <citation type="journal article" date="2023" name="Mol. Phylogenet. Evol.">
        <title>Genome-scale phylogeny and comparative genomics of the fungal order Sordariales.</title>
        <authorList>
            <person name="Hensen N."/>
            <person name="Bonometti L."/>
            <person name="Westerberg I."/>
            <person name="Brannstrom I.O."/>
            <person name="Guillou S."/>
            <person name="Cros-Aarteil S."/>
            <person name="Calhoun S."/>
            <person name="Haridas S."/>
            <person name="Kuo A."/>
            <person name="Mondo S."/>
            <person name="Pangilinan J."/>
            <person name="Riley R."/>
            <person name="LaButti K."/>
            <person name="Andreopoulos B."/>
            <person name="Lipzen A."/>
            <person name="Chen C."/>
            <person name="Yan M."/>
            <person name="Daum C."/>
            <person name="Ng V."/>
            <person name="Clum A."/>
            <person name="Steindorff A."/>
            <person name="Ohm R.A."/>
            <person name="Martin F."/>
            <person name="Silar P."/>
            <person name="Natvig D.O."/>
            <person name="Lalanne C."/>
            <person name="Gautier V."/>
            <person name="Ament-Velasquez S.L."/>
            <person name="Kruys A."/>
            <person name="Hutchinson M.I."/>
            <person name="Powell A.J."/>
            <person name="Barry K."/>
            <person name="Miller A.N."/>
            <person name="Grigoriev I.V."/>
            <person name="Debuchy R."/>
            <person name="Gladieux P."/>
            <person name="Hiltunen Thoren M."/>
            <person name="Johannesson H."/>
        </authorList>
    </citation>
    <scope>NUCLEOTIDE SEQUENCE</scope>
    <source>
        <strain evidence="2">CBS 103.79</strain>
    </source>
</reference>
<evidence type="ECO:0000256" key="1">
    <source>
        <dbReference type="SAM" id="SignalP"/>
    </source>
</evidence>
<name>A0AAN6MG63_9PEZI</name>
<reference evidence="2" key="2">
    <citation type="submission" date="2023-05" db="EMBL/GenBank/DDBJ databases">
        <authorList>
            <consortium name="Lawrence Berkeley National Laboratory"/>
            <person name="Steindorff A."/>
            <person name="Hensen N."/>
            <person name="Bonometti L."/>
            <person name="Westerberg I."/>
            <person name="Brannstrom I.O."/>
            <person name="Guillou S."/>
            <person name="Cros-Aarteil S."/>
            <person name="Calhoun S."/>
            <person name="Haridas S."/>
            <person name="Kuo A."/>
            <person name="Mondo S."/>
            <person name="Pangilinan J."/>
            <person name="Riley R."/>
            <person name="Labutti K."/>
            <person name="Andreopoulos B."/>
            <person name="Lipzen A."/>
            <person name="Chen C."/>
            <person name="Yanf M."/>
            <person name="Daum C."/>
            <person name="Ng V."/>
            <person name="Clum A."/>
            <person name="Ohm R."/>
            <person name="Martin F."/>
            <person name="Silar P."/>
            <person name="Natvig D."/>
            <person name="Lalanne C."/>
            <person name="Gautier V."/>
            <person name="Ament-Velasquez S.L."/>
            <person name="Kruys A."/>
            <person name="Hutchinson M.I."/>
            <person name="Powell A.J."/>
            <person name="Barry K."/>
            <person name="Miller A.N."/>
            <person name="Grigoriev I.V."/>
            <person name="Debuchy R."/>
            <person name="Gladieux P."/>
            <person name="Thoren M.H."/>
            <person name="Johannesson H."/>
        </authorList>
    </citation>
    <scope>NUCLEOTIDE SEQUENCE</scope>
    <source>
        <strain evidence="2">CBS 103.79</strain>
    </source>
</reference>
<dbReference type="EMBL" id="MU855776">
    <property type="protein sequence ID" value="KAK3899503.1"/>
    <property type="molecule type" value="Genomic_DNA"/>
</dbReference>
<keyword evidence="1" id="KW-0732">Signal</keyword>
<feature type="chain" id="PRO_5043026904" description="Secreted protein" evidence="1">
    <location>
        <begin position="26"/>
        <end position="120"/>
    </location>
</feature>
<accession>A0AAN6MG63</accession>
<gene>
    <name evidence="2" type="ORF">C8A05DRAFT_18062</name>
</gene>
<organism evidence="2 3">
    <name type="scientific">Staphylotrichum tortipilum</name>
    <dbReference type="NCBI Taxonomy" id="2831512"/>
    <lineage>
        <taxon>Eukaryota</taxon>
        <taxon>Fungi</taxon>
        <taxon>Dikarya</taxon>
        <taxon>Ascomycota</taxon>
        <taxon>Pezizomycotina</taxon>
        <taxon>Sordariomycetes</taxon>
        <taxon>Sordariomycetidae</taxon>
        <taxon>Sordariales</taxon>
        <taxon>Chaetomiaceae</taxon>
        <taxon>Staphylotrichum</taxon>
    </lineage>
</organism>
<sequence length="120" mass="13430">MSVLVLSHRVLALGFRLIFLTSVLTSSLPRPMPEKLCRVMPPMLQAARPVEAVTATRSGSLTCFFLRSWMMARIRTDLPVPAAPVKKTLWPLSTTRLLTWRCSSLSVMAADFLAFGRERP</sequence>
<feature type="signal peptide" evidence="1">
    <location>
        <begin position="1"/>
        <end position="25"/>
    </location>
</feature>
<dbReference type="AlphaFoldDB" id="A0AAN6MG63"/>
<comment type="caution">
    <text evidence="2">The sequence shown here is derived from an EMBL/GenBank/DDBJ whole genome shotgun (WGS) entry which is preliminary data.</text>
</comment>
<proteinExistence type="predicted"/>
<dbReference type="Proteomes" id="UP001303889">
    <property type="component" value="Unassembled WGS sequence"/>
</dbReference>